<protein>
    <submittedName>
        <fullName evidence="1">DNA-binding transcriptional regulator, FrmR family</fullName>
    </submittedName>
</protein>
<dbReference type="AlphaFoldDB" id="A0A1T4QVP8"/>
<accession>A0A1T4QVP8</accession>
<dbReference type="EMBL" id="FUWM01000033">
    <property type="protein sequence ID" value="SKA07657.1"/>
    <property type="molecule type" value="Genomic_DNA"/>
</dbReference>
<evidence type="ECO:0000313" key="2">
    <source>
        <dbReference type="Proteomes" id="UP000190625"/>
    </source>
</evidence>
<sequence length="90" mass="9931">MTEEKLKKDLINRLKTLKGHIGGIEKMIEEDKDCIDILIQISAIKSSIDKVGLAIIEDHAHECVISSIDEGEGIETAVKDAIETVLKFAK</sequence>
<dbReference type="CDD" id="cd10148">
    <property type="entry name" value="CsoR-like_DUF156"/>
    <property type="match status" value="1"/>
</dbReference>
<dbReference type="PANTHER" id="PTHR33677">
    <property type="entry name" value="TRANSCRIPTIONAL REPRESSOR FRMR-RELATED"/>
    <property type="match status" value="1"/>
</dbReference>
<dbReference type="GO" id="GO:0003677">
    <property type="term" value="F:DNA binding"/>
    <property type="evidence" value="ECO:0007669"/>
    <property type="project" value="UniProtKB-KW"/>
</dbReference>
<dbReference type="GO" id="GO:0045892">
    <property type="term" value="P:negative regulation of DNA-templated transcription"/>
    <property type="evidence" value="ECO:0007669"/>
    <property type="project" value="UniProtKB-ARBA"/>
</dbReference>
<organism evidence="1 2">
    <name type="scientific">Selenihalanaerobacter shriftii</name>
    <dbReference type="NCBI Taxonomy" id="142842"/>
    <lineage>
        <taxon>Bacteria</taxon>
        <taxon>Bacillati</taxon>
        <taxon>Bacillota</taxon>
        <taxon>Clostridia</taxon>
        <taxon>Halanaerobiales</taxon>
        <taxon>Halobacteroidaceae</taxon>
        <taxon>Selenihalanaerobacter</taxon>
    </lineage>
</organism>
<dbReference type="GO" id="GO:0046872">
    <property type="term" value="F:metal ion binding"/>
    <property type="evidence" value="ECO:0007669"/>
    <property type="project" value="InterPro"/>
</dbReference>
<evidence type="ECO:0000313" key="1">
    <source>
        <dbReference type="EMBL" id="SKA07657.1"/>
    </source>
</evidence>
<dbReference type="PANTHER" id="PTHR33677:SF3">
    <property type="entry name" value="COPPER-SENSING TRANSCRIPTIONAL REPRESSOR RICR"/>
    <property type="match status" value="1"/>
</dbReference>
<name>A0A1T4QVP8_9FIRM</name>
<dbReference type="Pfam" id="PF02583">
    <property type="entry name" value="Trns_repr_metal"/>
    <property type="match status" value="1"/>
</dbReference>
<dbReference type="InterPro" id="IPR003735">
    <property type="entry name" value="Metal_Tscrpt_repr"/>
</dbReference>
<dbReference type="InterPro" id="IPR038390">
    <property type="entry name" value="Metal_Tscrpt_repr_sf"/>
</dbReference>
<dbReference type="RefSeq" id="WP_078811096.1">
    <property type="nucleotide sequence ID" value="NZ_FUWM01000033.1"/>
</dbReference>
<proteinExistence type="predicted"/>
<keyword evidence="1" id="KW-0238">DNA-binding</keyword>
<dbReference type="OrthoDB" id="9811244at2"/>
<gene>
    <name evidence="1" type="ORF">SAMN02745118_02709</name>
</gene>
<dbReference type="STRING" id="142842.SAMN02745118_02709"/>
<keyword evidence="2" id="KW-1185">Reference proteome</keyword>
<dbReference type="Gene3D" id="1.20.58.1000">
    <property type="entry name" value="Metal-sensitive repressor, helix protomer"/>
    <property type="match status" value="1"/>
</dbReference>
<dbReference type="Proteomes" id="UP000190625">
    <property type="component" value="Unassembled WGS sequence"/>
</dbReference>
<reference evidence="2" key="1">
    <citation type="submission" date="2017-02" db="EMBL/GenBank/DDBJ databases">
        <authorList>
            <person name="Varghese N."/>
            <person name="Submissions S."/>
        </authorList>
    </citation>
    <scope>NUCLEOTIDE SEQUENCE [LARGE SCALE GENOMIC DNA]</scope>
    <source>
        <strain evidence="2">ATCC BAA-73</strain>
    </source>
</reference>